<evidence type="ECO:0000313" key="1">
    <source>
        <dbReference type="EMBL" id="KAI5663841.1"/>
    </source>
</evidence>
<keyword evidence="2" id="KW-1185">Reference proteome</keyword>
<organism evidence="1 2">
    <name type="scientific">Catharanthus roseus</name>
    <name type="common">Madagascar periwinkle</name>
    <name type="synonym">Vinca rosea</name>
    <dbReference type="NCBI Taxonomy" id="4058"/>
    <lineage>
        <taxon>Eukaryota</taxon>
        <taxon>Viridiplantae</taxon>
        <taxon>Streptophyta</taxon>
        <taxon>Embryophyta</taxon>
        <taxon>Tracheophyta</taxon>
        <taxon>Spermatophyta</taxon>
        <taxon>Magnoliopsida</taxon>
        <taxon>eudicotyledons</taxon>
        <taxon>Gunneridae</taxon>
        <taxon>Pentapetalae</taxon>
        <taxon>asterids</taxon>
        <taxon>lamiids</taxon>
        <taxon>Gentianales</taxon>
        <taxon>Apocynaceae</taxon>
        <taxon>Rauvolfioideae</taxon>
        <taxon>Vinceae</taxon>
        <taxon>Catharanthinae</taxon>
        <taxon>Catharanthus</taxon>
    </lineage>
</organism>
<dbReference type="Proteomes" id="UP001060085">
    <property type="component" value="Linkage Group LG05"/>
</dbReference>
<proteinExistence type="predicted"/>
<reference evidence="2" key="1">
    <citation type="journal article" date="2023" name="Nat. Plants">
        <title>Single-cell RNA sequencing provides a high-resolution roadmap for understanding the multicellular compartmentation of specialized metabolism.</title>
        <authorList>
            <person name="Sun S."/>
            <person name="Shen X."/>
            <person name="Li Y."/>
            <person name="Li Y."/>
            <person name="Wang S."/>
            <person name="Li R."/>
            <person name="Zhang H."/>
            <person name="Shen G."/>
            <person name="Guo B."/>
            <person name="Wei J."/>
            <person name="Xu J."/>
            <person name="St-Pierre B."/>
            <person name="Chen S."/>
            <person name="Sun C."/>
        </authorList>
    </citation>
    <scope>NUCLEOTIDE SEQUENCE [LARGE SCALE GENOMIC DNA]</scope>
</reference>
<evidence type="ECO:0000313" key="2">
    <source>
        <dbReference type="Proteomes" id="UP001060085"/>
    </source>
</evidence>
<accession>A0ACC0AWJ9</accession>
<sequence>MTPSFYKTHDTFALSNLRHRRITENYDKVAHGLMIAIKETMKEGIKFKNECLEDDRNLPKLFMVQYLNLEQPMEKSRRGKNRVYRFLPSMITYKAQLYSTRNSNFRHGKARRRLRAMIGCKMNRFQGRGK</sequence>
<protein>
    <submittedName>
        <fullName evidence="1">Uncharacterized protein</fullName>
    </submittedName>
</protein>
<gene>
    <name evidence="1" type="ORF">M9H77_23164</name>
</gene>
<name>A0ACC0AWJ9_CATRO</name>
<dbReference type="EMBL" id="CM044705">
    <property type="protein sequence ID" value="KAI5663841.1"/>
    <property type="molecule type" value="Genomic_DNA"/>
</dbReference>
<comment type="caution">
    <text evidence="1">The sequence shown here is derived from an EMBL/GenBank/DDBJ whole genome shotgun (WGS) entry which is preliminary data.</text>
</comment>